<feature type="region of interest" description="Disordered" evidence="1">
    <location>
        <begin position="1"/>
        <end position="49"/>
    </location>
</feature>
<sequence length="49" mass="5586">EEGFHEPETAEERHVPDSMVGARTAPVRRTRRSDLGVGPPGFRSWRQQL</sequence>
<evidence type="ECO:0000256" key="1">
    <source>
        <dbReference type="SAM" id="MobiDB-lite"/>
    </source>
</evidence>
<reference evidence="2" key="1">
    <citation type="submission" date="2020-02" db="EMBL/GenBank/DDBJ databases">
        <authorList>
            <person name="Meier V. D."/>
        </authorList>
    </citation>
    <scope>NUCLEOTIDE SEQUENCE</scope>
    <source>
        <strain evidence="2">AVDCRST_MAG78</strain>
    </source>
</reference>
<feature type="non-terminal residue" evidence="2">
    <location>
        <position position="49"/>
    </location>
</feature>
<dbReference type="AlphaFoldDB" id="A0A6J4QQU6"/>
<dbReference type="EMBL" id="CADCVB010000233">
    <property type="protein sequence ID" value="CAA9452337.1"/>
    <property type="molecule type" value="Genomic_DNA"/>
</dbReference>
<accession>A0A6J4QQU6</accession>
<feature type="compositionally biased region" description="Basic and acidic residues" evidence="1">
    <location>
        <begin position="1"/>
        <end position="16"/>
    </location>
</feature>
<proteinExistence type="predicted"/>
<evidence type="ECO:0000313" key="2">
    <source>
        <dbReference type="EMBL" id="CAA9452337.1"/>
    </source>
</evidence>
<organism evidence="2">
    <name type="scientific">uncultured Rubrobacteraceae bacterium</name>
    <dbReference type="NCBI Taxonomy" id="349277"/>
    <lineage>
        <taxon>Bacteria</taxon>
        <taxon>Bacillati</taxon>
        <taxon>Actinomycetota</taxon>
        <taxon>Rubrobacteria</taxon>
        <taxon>Rubrobacterales</taxon>
        <taxon>Rubrobacteraceae</taxon>
        <taxon>environmental samples</taxon>
    </lineage>
</organism>
<name>A0A6J4QQU6_9ACTN</name>
<protein>
    <submittedName>
        <fullName evidence="2">Uncharacterized protein</fullName>
    </submittedName>
</protein>
<feature type="non-terminal residue" evidence="2">
    <location>
        <position position="1"/>
    </location>
</feature>
<gene>
    <name evidence="2" type="ORF">AVDCRST_MAG78-3558</name>
</gene>